<dbReference type="Pfam" id="PF02743">
    <property type="entry name" value="dCache_1"/>
    <property type="match status" value="1"/>
</dbReference>
<keyword evidence="6" id="KW-0808">Transferase</keyword>
<dbReference type="SUPFAM" id="SSF158472">
    <property type="entry name" value="HAMP domain-like"/>
    <property type="match status" value="1"/>
</dbReference>
<dbReference type="Pfam" id="PF06580">
    <property type="entry name" value="His_kinase"/>
    <property type="match status" value="1"/>
</dbReference>
<dbReference type="InterPro" id="IPR003594">
    <property type="entry name" value="HATPase_dom"/>
</dbReference>
<reference evidence="17" key="1">
    <citation type="journal article" date="2014" name="Int. J. Syst. Evol. Microbiol.">
        <title>Complete genome sequence of Corynebacterium casei LMG S-19264T (=DSM 44701T), isolated from a smear-ripened cheese.</title>
        <authorList>
            <consortium name="US DOE Joint Genome Institute (JGI-PGF)"/>
            <person name="Walter F."/>
            <person name="Albersmeier A."/>
            <person name="Kalinowski J."/>
            <person name="Ruckert C."/>
        </authorList>
    </citation>
    <scope>NUCLEOTIDE SEQUENCE</scope>
    <source>
        <strain evidence="17">CGMCC 1.12987</strain>
    </source>
</reference>
<dbReference type="InterPro" id="IPR005467">
    <property type="entry name" value="His_kinase_dom"/>
</dbReference>
<dbReference type="Proteomes" id="UP000644756">
    <property type="component" value="Unassembled WGS sequence"/>
</dbReference>
<keyword evidence="11 14" id="KW-1133">Transmembrane helix</keyword>
<feature type="transmembrane region" description="Helical" evidence="14">
    <location>
        <begin position="12"/>
        <end position="35"/>
    </location>
</feature>
<dbReference type="EC" id="2.7.13.3" evidence="3"/>
<feature type="transmembrane region" description="Helical" evidence="14">
    <location>
        <begin position="297"/>
        <end position="317"/>
    </location>
</feature>
<evidence type="ECO:0000313" key="17">
    <source>
        <dbReference type="EMBL" id="GGG05903.1"/>
    </source>
</evidence>
<sequence>MNSWRFKSIQSNITLAFVLLIVLTSLILSLVSYYLSKEAVQTNAQQYTTELIKQVNTNIQTYVTSMKNIANLAASNRDIRAYLSGEQTGTLVEKQEAEAKISDFFHSILISRSDIASINIFGYEGQFVTGRQNARLNPNIDVTTLPWYKNALRAEGENVISSSHVQPIFEDEYRWVVSLSRELRSSDGTHGLGILNVDLNFSVMNNMFSTINLGKRGYLFIVDENGNIVYHPQQQLIYSNLKTERIDQVLATRSGSFMTEEGADSRMYTVQDSGFGWKVVGVSYVKELVSNKNEMQLSFLALGLICVVIAVMLSVFLSGRLSKPIKQLQEHMKEVEKGNFDIQVPVSFTKEIGRLARTFNLMVAKIKELMDQVVRDQELKRKSELNALQAQINPHFLYNTLDSIVWMAESKKSEEVVLMTSALAKLFRASISRGEELVPIRTEMDHITNYLTIQKMRYKDKIDYEVRIDEAILGYKTIKIILQPIVENAIYHGLKMQQGVGKITIMSEETDTDILLFVIDNGIGMDEEKMRSLLMRDARRDNGRGVGIQNVHDRLQLYFGSEYGLTFESEPGEGTTVTIRMPKLHESAGRRDSWESES</sequence>
<name>A0A917D0U1_9BACL</name>
<dbReference type="Pfam" id="PF00672">
    <property type="entry name" value="HAMP"/>
    <property type="match status" value="1"/>
</dbReference>
<gene>
    <name evidence="17" type="ORF">GCM10010916_23650</name>
</gene>
<dbReference type="CDD" id="cd06225">
    <property type="entry name" value="HAMP"/>
    <property type="match status" value="1"/>
</dbReference>
<keyword evidence="18" id="KW-1185">Reference proteome</keyword>
<evidence type="ECO:0000256" key="12">
    <source>
        <dbReference type="ARBA" id="ARBA00023012"/>
    </source>
</evidence>
<evidence type="ECO:0000256" key="11">
    <source>
        <dbReference type="ARBA" id="ARBA00022989"/>
    </source>
</evidence>
<dbReference type="GO" id="GO:0005886">
    <property type="term" value="C:plasma membrane"/>
    <property type="evidence" value="ECO:0007669"/>
    <property type="project" value="UniProtKB-SubCell"/>
</dbReference>
<proteinExistence type="predicted"/>
<keyword evidence="10" id="KW-0067">ATP-binding</keyword>
<evidence type="ECO:0000256" key="3">
    <source>
        <dbReference type="ARBA" id="ARBA00012438"/>
    </source>
</evidence>
<comment type="subcellular location">
    <subcellularLocation>
        <location evidence="2">Cell membrane</location>
        <topology evidence="2">Multi-pass membrane protein</topology>
    </subcellularLocation>
</comment>
<dbReference type="GO" id="GO:0005524">
    <property type="term" value="F:ATP binding"/>
    <property type="evidence" value="ECO:0007669"/>
    <property type="project" value="UniProtKB-KW"/>
</dbReference>
<protein>
    <recommendedName>
        <fullName evidence="3">histidine kinase</fullName>
        <ecNumber evidence="3">2.7.13.3</ecNumber>
    </recommendedName>
</protein>
<keyword evidence="4" id="KW-1003">Cell membrane</keyword>
<dbReference type="CDD" id="cd18773">
    <property type="entry name" value="PDC1_HK_sensor"/>
    <property type="match status" value="1"/>
</dbReference>
<evidence type="ECO:0000259" key="16">
    <source>
        <dbReference type="PROSITE" id="PS50885"/>
    </source>
</evidence>
<feature type="domain" description="HAMP" evidence="16">
    <location>
        <begin position="319"/>
        <end position="371"/>
    </location>
</feature>
<dbReference type="InterPro" id="IPR036890">
    <property type="entry name" value="HATPase_C_sf"/>
</dbReference>
<organism evidence="17 18">
    <name type="scientific">Paenibacillus abyssi</name>
    <dbReference type="NCBI Taxonomy" id="1340531"/>
    <lineage>
        <taxon>Bacteria</taxon>
        <taxon>Bacillati</taxon>
        <taxon>Bacillota</taxon>
        <taxon>Bacilli</taxon>
        <taxon>Bacillales</taxon>
        <taxon>Paenibacillaceae</taxon>
        <taxon>Paenibacillus</taxon>
    </lineage>
</organism>
<dbReference type="EMBL" id="BMGR01000007">
    <property type="protein sequence ID" value="GGG05903.1"/>
    <property type="molecule type" value="Genomic_DNA"/>
</dbReference>
<dbReference type="SMART" id="SM00387">
    <property type="entry name" value="HATPase_c"/>
    <property type="match status" value="1"/>
</dbReference>
<keyword evidence="13 14" id="KW-0472">Membrane</keyword>
<evidence type="ECO:0000256" key="8">
    <source>
        <dbReference type="ARBA" id="ARBA00022741"/>
    </source>
</evidence>
<evidence type="ECO:0000256" key="10">
    <source>
        <dbReference type="ARBA" id="ARBA00022840"/>
    </source>
</evidence>
<evidence type="ECO:0000256" key="9">
    <source>
        <dbReference type="ARBA" id="ARBA00022777"/>
    </source>
</evidence>
<dbReference type="AlphaFoldDB" id="A0A917D0U1"/>
<evidence type="ECO:0000256" key="5">
    <source>
        <dbReference type="ARBA" id="ARBA00022553"/>
    </source>
</evidence>
<dbReference type="CDD" id="cd12912">
    <property type="entry name" value="PDC2_MCP_like"/>
    <property type="match status" value="1"/>
</dbReference>
<dbReference type="InterPro" id="IPR051552">
    <property type="entry name" value="HptR"/>
</dbReference>
<dbReference type="InterPro" id="IPR003660">
    <property type="entry name" value="HAMP_dom"/>
</dbReference>
<dbReference type="PANTHER" id="PTHR42713:SF2">
    <property type="entry name" value="TWO-COMPONENT SENSOR KINASE YESM"/>
    <property type="match status" value="1"/>
</dbReference>
<dbReference type="PROSITE" id="PS50885">
    <property type="entry name" value="HAMP"/>
    <property type="match status" value="1"/>
</dbReference>
<dbReference type="InterPro" id="IPR010559">
    <property type="entry name" value="Sig_transdc_His_kin_internal"/>
</dbReference>
<dbReference type="SUPFAM" id="SSF55874">
    <property type="entry name" value="ATPase domain of HSP90 chaperone/DNA topoisomerase II/histidine kinase"/>
    <property type="match status" value="1"/>
</dbReference>
<evidence type="ECO:0000313" key="18">
    <source>
        <dbReference type="Proteomes" id="UP000644756"/>
    </source>
</evidence>
<dbReference type="GO" id="GO:0000155">
    <property type="term" value="F:phosphorelay sensor kinase activity"/>
    <property type="evidence" value="ECO:0007669"/>
    <property type="project" value="InterPro"/>
</dbReference>
<reference evidence="17" key="2">
    <citation type="submission" date="2020-09" db="EMBL/GenBank/DDBJ databases">
        <authorList>
            <person name="Sun Q."/>
            <person name="Zhou Y."/>
        </authorList>
    </citation>
    <scope>NUCLEOTIDE SEQUENCE</scope>
    <source>
        <strain evidence="17">CGMCC 1.12987</strain>
    </source>
</reference>
<evidence type="ECO:0000259" key="15">
    <source>
        <dbReference type="PROSITE" id="PS50109"/>
    </source>
</evidence>
<accession>A0A917D0U1</accession>
<dbReference type="SMART" id="SM00304">
    <property type="entry name" value="HAMP"/>
    <property type="match status" value="1"/>
</dbReference>
<dbReference type="PRINTS" id="PR00344">
    <property type="entry name" value="BCTRLSENSOR"/>
</dbReference>
<dbReference type="InterPro" id="IPR004358">
    <property type="entry name" value="Sig_transdc_His_kin-like_C"/>
</dbReference>
<dbReference type="RefSeq" id="WP_188531270.1">
    <property type="nucleotide sequence ID" value="NZ_BMGR01000007.1"/>
</dbReference>
<dbReference type="Gene3D" id="3.30.565.10">
    <property type="entry name" value="Histidine kinase-like ATPase, C-terminal domain"/>
    <property type="match status" value="1"/>
</dbReference>
<evidence type="ECO:0000256" key="14">
    <source>
        <dbReference type="SAM" id="Phobius"/>
    </source>
</evidence>
<dbReference type="PANTHER" id="PTHR42713">
    <property type="entry name" value="HISTIDINE KINASE-RELATED"/>
    <property type="match status" value="1"/>
</dbReference>
<dbReference type="InterPro" id="IPR033479">
    <property type="entry name" value="dCache_1"/>
</dbReference>
<evidence type="ECO:0000256" key="7">
    <source>
        <dbReference type="ARBA" id="ARBA00022692"/>
    </source>
</evidence>
<evidence type="ECO:0000256" key="13">
    <source>
        <dbReference type="ARBA" id="ARBA00023136"/>
    </source>
</evidence>
<evidence type="ECO:0000256" key="1">
    <source>
        <dbReference type="ARBA" id="ARBA00000085"/>
    </source>
</evidence>
<keyword evidence="9 17" id="KW-0418">Kinase</keyword>
<evidence type="ECO:0000256" key="4">
    <source>
        <dbReference type="ARBA" id="ARBA00022475"/>
    </source>
</evidence>
<comment type="catalytic activity">
    <reaction evidence="1">
        <text>ATP + protein L-histidine = ADP + protein N-phospho-L-histidine.</text>
        <dbReference type="EC" id="2.7.13.3"/>
    </reaction>
</comment>
<dbReference type="PROSITE" id="PS50109">
    <property type="entry name" value="HIS_KIN"/>
    <property type="match status" value="1"/>
</dbReference>
<keyword evidence="5" id="KW-0597">Phosphoprotein</keyword>
<feature type="domain" description="Histidine kinase" evidence="15">
    <location>
        <begin position="478"/>
        <end position="585"/>
    </location>
</feature>
<comment type="caution">
    <text evidence="17">The sequence shown here is derived from an EMBL/GenBank/DDBJ whole genome shotgun (WGS) entry which is preliminary data.</text>
</comment>
<evidence type="ECO:0000256" key="6">
    <source>
        <dbReference type="ARBA" id="ARBA00022679"/>
    </source>
</evidence>
<keyword evidence="12" id="KW-0902">Two-component regulatory system</keyword>
<dbReference type="Pfam" id="PF02518">
    <property type="entry name" value="HATPase_c"/>
    <property type="match status" value="1"/>
</dbReference>
<keyword evidence="8" id="KW-0547">Nucleotide-binding</keyword>
<dbReference type="Gene3D" id="6.10.340.10">
    <property type="match status" value="1"/>
</dbReference>
<evidence type="ECO:0000256" key="2">
    <source>
        <dbReference type="ARBA" id="ARBA00004651"/>
    </source>
</evidence>
<keyword evidence="7 14" id="KW-0812">Transmembrane</keyword>
<dbReference type="Gene3D" id="3.30.450.20">
    <property type="entry name" value="PAS domain"/>
    <property type="match status" value="2"/>
</dbReference>